<dbReference type="InterPro" id="IPR013149">
    <property type="entry name" value="ADH-like_C"/>
</dbReference>
<feature type="domain" description="Enoyl reductase (ER)" evidence="16">
    <location>
        <begin position="83"/>
        <end position="392"/>
    </location>
</feature>
<name>A0A6H5ISG9_9HYME</name>
<keyword evidence="6" id="KW-0809">Transit peptide</keyword>
<dbReference type="PANTHER" id="PTHR43981">
    <property type="entry name" value="ENOYL-[ACYL-CARRIER-PROTEIN] REDUCTASE, MITOCHONDRIAL"/>
    <property type="match status" value="1"/>
</dbReference>
<keyword evidence="5" id="KW-0521">NADP</keyword>
<dbReference type="SUPFAM" id="SSF51735">
    <property type="entry name" value="NAD(P)-binding Rossmann-fold domains"/>
    <property type="match status" value="1"/>
</dbReference>
<dbReference type="InterPro" id="IPR020843">
    <property type="entry name" value="ER"/>
</dbReference>
<dbReference type="Pfam" id="PF00107">
    <property type="entry name" value="ADH_zinc_N"/>
    <property type="match status" value="1"/>
</dbReference>
<protein>
    <recommendedName>
        <fullName evidence="12">Enoyl-[acyl-carrier-protein] reductase, mitochondrial</fullName>
        <ecNumber evidence="11">1.3.1.104</ecNumber>
    </recommendedName>
    <alternativeName>
        <fullName evidence="13">2-enoyl thioester reductase</fullName>
    </alternativeName>
</protein>
<keyword evidence="10" id="KW-0275">Fatty acid biosynthesis</keyword>
<feature type="transmembrane region" description="Helical" evidence="15">
    <location>
        <begin position="69"/>
        <end position="98"/>
    </location>
</feature>
<evidence type="ECO:0000256" key="14">
    <source>
        <dbReference type="ARBA" id="ARBA00048843"/>
    </source>
</evidence>
<dbReference type="GO" id="GO:0006633">
    <property type="term" value="P:fatty acid biosynthetic process"/>
    <property type="evidence" value="ECO:0007669"/>
    <property type="project" value="UniProtKB-KW"/>
</dbReference>
<dbReference type="GO" id="GO:0005739">
    <property type="term" value="C:mitochondrion"/>
    <property type="evidence" value="ECO:0007669"/>
    <property type="project" value="UniProtKB-SubCell"/>
</dbReference>
<comment type="subcellular location">
    <subcellularLocation>
        <location evidence="1">Mitochondrion</location>
    </subcellularLocation>
</comment>
<keyword evidence="15" id="KW-0472">Membrane</keyword>
<reference evidence="17 18" key="1">
    <citation type="submission" date="2020-02" db="EMBL/GenBank/DDBJ databases">
        <authorList>
            <person name="Ferguson B K."/>
        </authorList>
    </citation>
    <scope>NUCLEOTIDE SEQUENCE [LARGE SCALE GENOMIC DNA]</scope>
</reference>
<proteinExistence type="inferred from homology"/>
<dbReference type="EC" id="1.3.1.104" evidence="11"/>
<evidence type="ECO:0000256" key="9">
    <source>
        <dbReference type="ARBA" id="ARBA00023128"/>
    </source>
</evidence>
<evidence type="ECO:0000256" key="7">
    <source>
        <dbReference type="ARBA" id="ARBA00023002"/>
    </source>
</evidence>
<evidence type="ECO:0000313" key="17">
    <source>
        <dbReference type="EMBL" id="CAB0040155.1"/>
    </source>
</evidence>
<evidence type="ECO:0000256" key="6">
    <source>
        <dbReference type="ARBA" id="ARBA00022946"/>
    </source>
</evidence>
<evidence type="ECO:0000256" key="15">
    <source>
        <dbReference type="SAM" id="Phobius"/>
    </source>
</evidence>
<keyword evidence="8" id="KW-0443">Lipid metabolism</keyword>
<gene>
    <name evidence="17" type="ORF">TBRA_LOCUS11885</name>
</gene>
<evidence type="ECO:0000256" key="1">
    <source>
        <dbReference type="ARBA" id="ARBA00004173"/>
    </source>
</evidence>
<dbReference type="Gene3D" id="3.40.50.720">
    <property type="entry name" value="NAD(P)-binding Rossmann-like Domain"/>
    <property type="match status" value="1"/>
</dbReference>
<dbReference type="GO" id="GO:0141148">
    <property type="term" value="F:enoyl-[acyl-carrier-protein] reductase (NADPH) activity"/>
    <property type="evidence" value="ECO:0007669"/>
    <property type="project" value="UniProtKB-EC"/>
</dbReference>
<dbReference type="InterPro" id="IPR051034">
    <property type="entry name" value="Mito_Enoyl-ACP_Reductase"/>
</dbReference>
<keyword evidence="7" id="KW-0560">Oxidoreductase</keyword>
<evidence type="ECO:0000256" key="2">
    <source>
        <dbReference type="ARBA" id="ARBA00010371"/>
    </source>
</evidence>
<organism evidence="17 18">
    <name type="scientific">Trichogramma brassicae</name>
    <dbReference type="NCBI Taxonomy" id="86971"/>
    <lineage>
        <taxon>Eukaryota</taxon>
        <taxon>Metazoa</taxon>
        <taxon>Ecdysozoa</taxon>
        <taxon>Arthropoda</taxon>
        <taxon>Hexapoda</taxon>
        <taxon>Insecta</taxon>
        <taxon>Pterygota</taxon>
        <taxon>Neoptera</taxon>
        <taxon>Endopterygota</taxon>
        <taxon>Hymenoptera</taxon>
        <taxon>Apocrita</taxon>
        <taxon>Proctotrupomorpha</taxon>
        <taxon>Chalcidoidea</taxon>
        <taxon>Trichogrammatidae</taxon>
        <taxon>Trichogramma</taxon>
    </lineage>
</organism>
<dbReference type="InterPro" id="IPR036291">
    <property type="entry name" value="NAD(P)-bd_dom_sf"/>
</dbReference>
<dbReference type="SUPFAM" id="SSF50129">
    <property type="entry name" value="GroES-like"/>
    <property type="match status" value="1"/>
</dbReference>
<evidence type="ECO:0000256" key="12">
    <source>
        <dbReference type="ARBA" id="ARBA00041058"/>
    </source>
</evidence>
<dbReference type="CDD" id="cd08290">
    <property type="entry name" value="ETR"/>
    <property type="match status" value="1"/>
</dbReference>
<dbReference type="PANTHER" id="PTHR43981:SF2">
    <property type="entry name" value="ENOYL-[ACYL-CARRIER-PROTEIN] REDUCTASE, MITOCHONDRIAL"/>
    <property type="match status" value="1"/>
</dbReference>
<dbReference type="OrthoDB" id="7482721at2759"/>
<sequence>MQQTGRRIGVIFIDGIHRNYLNFPKLTRLMSTTLKSKSLMYKDYGEPADVVQITEECLPKCGNDQVSHFLFYCLFLLCINFFLNNFTFITQVLVKWIYAPVNPADINTIQGKYPSKPPLPAVPGNEGVGEIVATGCNTNQFSVGDKVVPNGVNKGTWRTHGIYKAQDLFKINECMDTVEASMLNVNPCTAYRMLKDFVQLKPGDTVIQNGGNSAVGQLVIQLCRIWGFKSVNVIRNRPEVQQLKDQLTNLGADVVLTEEELRTTEIFKSKKLPKPQLALNCVCGKSALEVQRHLGHSGVMVTYGGMSREPLTIPASSLIFKNIAFKGFWMTAWTNQNGDSEERCKMFDELQQLFIKKELKAPPYELVPLVNYKEAVTNALKPGGGKNVKYVLDLTC</sequence>
<evidence type="ECO:0000256" key="11">
    <source>
        <dbReference type="ARBA" id="ARBA00038963"/>
    </source>
</evidence>
<evidence type="ECO:0000259" key="16">
    <source>
        <dbReference type="SMART" id="SM00829"/>
    </source>
</evidence>
<evidence type="ECO:0000256" key="13">
    <source>
        <dbReference type="ARBA" id="ARBA00042123"/>
    </source>
</evidence>
<dbReference type="Gene3D" id="3.90.180.10">
    <property type="entry name" value="Medium-chain alcohol dehydrogenases, catalytic domain"/>
    <property type="match status" value="1"/>
</dbReference>
<evidence type="ECO:0000256" key="4">
    <source>
        <dbReference type="ARBA" id="ARBA00022832"/>
    </source>
</evidence>
<dbReference type="EMBL" id="CADCXV010001005">
    <property type="protein sequence ID" value="CAB0040155.1"/>
    <property type="molecule type" value="Genomic_DNA"/>
</dbReference>
<evidence type="ECO:0000256" key="8">
    <source>
        <dbReference type="ARBA" id="ARBA00023098"/>
    </source>
</evidence>
<evidence type="ECO:0000256" key="3">
    <source>
        <dbReference type="ARBA" id="ARBA00022516"/>
    </source>
</evidence>
<dbReference type="InterPro" id="IPR011032">
    <property type="entry name" value="GroES-like_sf"/>
</dbReference>
<comment type="catalytic activity">
    <reaction evidence="14">
        <text>a 2,3-saturated acyl-[ACP] + NADP(+) = a (2E)-enoyl-[ACP] + NADPH + H(+)</text>
        <dbReference type="Rhea" id="RHEA:22564"/>
        <dbReference type="Rhea" id="RHEA-COMP:9925"/>
        <dbReference type="Rhea" id="RHEA-COMP:9926"/>
        <dbReference type="ChEBI" id="CHEBI:15378"/>
        <dbReference type="ChEBI" id="CHEBI:57783"/>
        <dbReference type="ChEBI" id="CHEBI:58349"/>
        <dbReference type="ChEBI" id="CHEBI:78784"/>
        <dbReference type="ChEBI" id="CHEBI:78785"/>
        <dbReference type="EC" id="1.3.1.104"/>
    </reaction>
</comment>
<keyword evidence="9" id="KW-0496">Mitochondrion</keyword>
<dbReference type="FunFam" id="3.40.50.720:FF:000112">
    <property type="entry name" value="Enoyl-[acyl-carrier-protein] reductase 1, mitochondrial"/>
    <property type="match status" value="1"/>
</dbReference>
<keyword evidence="15" id="KW-1133">Transmembrane helix</keyword>
<evidence type="ECO:0000313" key="18">
    <source>
        <dbReference type="Proteomes" id="UP000479190"/>
    </source>
</evidence>
<dbReference type="InterPro" id="IPR013154">
    <property type="entry name" value="ADH-like_N"/>
</dbReference>
<accession>A0A6H5ISG9</accession>
<dbReference type="AlphaFoldDB" id="A0A6H5ISG9"/>
<dbReference type="Proteomes" id="UP000479190">
    <property type="component" value="Unassembled WGS sequence"/>
</dbReference>
<evidence type="ECO:0000256" key="5">
    <source>
        <dbReference type="ARBA" id="ARBA00022857"/>
    </source>
</evidence>
<dbReference type="Pfam" id="PF08240">
    <property type="entry name" value="ADH_N"/>
    <property type="match status" value="1"/>
</dbReference>
<keyword evidence="3" id="KW-0444">Lipid biosynthesis</keyword>
<keyword evidence="15" id="KW-0812">Transmembrane</keyword>
<dbReference type="SMART" id="SM00829">
    <property type="entry name" value="PKS_ER"/>
    <property type="match status" value="1"/>
</dbReference>
<comment type="similarity">
    <text evidence="2">Belongs to the zinc-containing alcohol dehydrogenase family. Quinone oxidoreductase subfamily.</text>
</comment>
<evidence type="ECO:0000256" key="10">
    <source>
        <dbReference type="ARBA" id="ARBA00023160"/>
    </source>
</evidence>
<keyword evidence="4" id="KW-0276">Fatty acid metabolism</keyword>
<keyword evidence="18" id="KW-1185">Reference proteome</keyword>